<evidence type="ECO:0000313" key="3">
    <source>
        <dbReference type="EMBL" id="AUD05779.1"/>
    </source>
</evidence>
<dbReference type="KEGG" id="spir:CWM47_30395"/>
<evidence type="ECO:0000259" key="2">
    <source>
        <dbReference type="Pfam" id="PF07786"/>
    </source>
</evidence>
<dbReference type="Proteomes" id="UP000232883">
    <property type="component" value="Chromosome"/>
</dbReference>
<gene>
    <name evidence="3" type="ORF">CWM47_30395</name>
</gene>
<reference evidence="3 4" key="1">
    <citation type="submission" date="2017-11" db="EMBL/GenBank/DDBJ databases">
        <title>Taxonomic description and genome sequences of Spirosoma HA7 sp. nov., isolated from pollen microhabitat of Corylus avellana.</title>
        <authorList>
            <person name="Ambika Manirajan B."/>
            <person name="Suarez C."/>
            <person name="Ratering S."/>
            <person name="Geissler-Plaum R."/>
            <person name="Cardinale M."/>
            <person name="Sylvia S."/>
        </authorList>
    </citation>
    <scope>NUCLEOTIDE SEQUENCE [LARGE SCALE GENOMIC DNA]</scope>
    <source>
        <strain evidence="3 4">HA7</strain>
    </source>
</reference>
<accession>A0A2K8Z7I3</accession>
<sequence length="414" mass="46638">MTFPLPYTSATAGSLNPAPSVLKSRIDSIDVLRGLIMVIMALDHTRDFFHAQANTNDPLNLDTTTPVLFATRWITHFCAPTFALLSGTSIYLQGLRKSRSELSLFLLKRGLWLIAAEVLLIVPVDTFTLFNTITLVVFWSLGISMVFMAGLTWLPFRVILSIGLAIVLGHNLLDAVEQAPGFTSGFWWALFHGGGHRVFEYAPGRAIVVLYPFLPWLGLMMLGYCLGRLFEPAGAARKRQRWLFYLGAGAIGLFVGLRLLNEYGDPFPWSVQKDGLTTLFSFLKVHKYPPSLLYMCITVGPGLLGLALLENVHNRVMGVLRTYGRTAFFYYTLHFFVLHTLRMIVFFAAGHTMTEADKALQTIPMRFVLPGEGGYNLGVVYLIWIAVVASLYPLCRWFDDYKTTHKEQWWLSYL</sequence>
<dbReference type="RefSeq" id="WP_100992331.1">
    <property type="nucleotide sequence ID" value="NZ_CP025096.1"/>
</dbReference>
<feature type="transmembrane region" description="Helical" evidence="1">
    <location>
        <begin position="373"/>
        <end position="395"/>
    </location>
</feature>
<dbReference type="AlphaFoldDB" id="A0A2K8Z7I3"/>
<feature type="transmembrane region" description="Helical" evidence="1">
    <location>
        <begin position="154"/>
        <end position="173"/>
    </location>
</feature>
<dbReference type="Pfam" id="PF07786">
    <property type="entry name" value="HGSNAT_cat"/>
    <property type="match status" value="1"/>
</dbReference>
<evidence type="ECO:0000256" key="1">
    <source>
        <dbReference type="SAM" id="Phobius"/>
    </source>
</evidence>
<feature type="transmembrane region" description="Helical" evidence="1">
    <location>
        <begin position="73"/>
        <end position="92"/>
    </location>
</feature>
<evidence type="ECO:0000313" key="4">
    <source>
        <dbReference type="Proteomes" id="UP000232883"/>
    </source>
</evidence>
<protein>
    <recommendedName>
        <fullName evidence="2">Heparan-alpha-glucosaminide N-acetyltransferase catalytic domain-containing protein</fullName>
    </recommendedName>
</protein>
<feature type="transmembrane region" description="Helical" evidence="1">
    <location>
        <begin position="242"/>
        <end position="260"/>
    </location>
</feature>
<feature type="transmembrane region" description="Helical" evidence="1">
    <location>
        <begin position="209"/>
        <end position="230"/>
    </location>
</feature>
<dbReference type="EMBL" id="CP025096">
    <property type="protein sequence ID" value="AUD05779.1"/>
    <property type="molecule type" value="Genomic_DNA"/>
</dbReference>
<dbReference type="PANTHER" id="PTHR40407">
    <property type="entry name" value="MEMBRANE PROTEIN-LIKE PROTEIN"/>
    <property type="match status" value="1"/>
</dbReference>
<feature type="transmembrane region" description="Helical" evidence="1">
    <location>
        <begin position="329"/>
        <end position="353"/>
    </location>
</feature>
<keyword evidence="1" id="KW-1133">Transmembrane helix</keyword>
<feature type="transmembrane region" description="Helical" evidence="1">
    <location>
        <begin position="104"/>
        <end position="122"/>
    </location>
</feature>
<feature type="transmembrane region" description="Helical" evidence="1">
    <location>
        <begin position="291"/>
        <end position="309"/>
    </location>
</feature>
<feature type="domain" description="Heparan-alpha-glucosaminide N-acetyltransferase catalytic" evidence="2">
    <location>
        <begin position="25"/>
        <end position="249"/>
    </location>
</feature>
<keyword evidence="1" id="KW-0472">Membrane</keyword>
<name>A0A2K8Z7I3_9BACT</name>
<keyword evidence="4" id="KW-1185">Reference proteome</keyword>
<keyword evidence="1" id="KW-0812">Transmembrane</keyword>
<feature type="transmembrane region" description="Helical" evidence="1">
    <location>
        <begin position="128"/>
        <end position="147"/>
    </location>
</feature>
<dbReference type="OrthoDB" id="508112at2"/>
<dbReference type="PANTHER" id="PTHR40407:SF1">
    <property type="entry name" value="HEPARAN-ALPHA-GLUCOSAMINIDE N-ACETYLTRANSFERASE CATALYTIC DOMAIN-CONTAINING PROTEIN"/>
    <property type="match status" value="1"/>
</dbReference>
<dbReference type="InterPro" id="IPR012429">
    <property type="entry name" value="HGSNAT_cat"/>
</dbReference>
<organism evidence="3 4">
    <name type="scientific">Spirosoma pollinicola</name>
    <dbReference type="NCBI Taxonomy" id="2057025"/>
    <lineage>
        <taxon>Bacteria</taxon>
        <taxon>Pseudomonadati</taxon>
        <taxon>Bacteroidota</taxon>
        <taxon>Cytophagia</taxon>
        <taxon>Cytophagales</taxon>
        <taxon>Cytophagaceae</taxon>
        <taxon>Spirosoma</taxon>
    </lineage>
</organism>
<proteinExistence type="predicted"/>